<accession>A0A7I7RLG1</accession>
<evidence type="ECO:0000313" key="1">
    <source>
        <dbReference type="EMBL" id="BBY45130.1"/>
    </source>
</evidence>
<gene>
    <name evidence="1" type="ORF">MCEL_34250</name>
</gene>
<protein>
    <submittedName>
        <fullName evidence="1">Uncharacterized protein</fullName>
    </submittedName>
</protein>
<dbReference type="AlphaFoldDB" id="A0A7I7RLG1"/>
<evidence type="ECO:0000313" key="2">
    <source>
        <dbReference type="Proteomes" id="UP000466431"/>
    </source>
</evidence>
<proteinExistence type="predicted"/>
<keyword evidence="2" id="KW-1185">Reference proteome</keyword>
<reference evidence="1 2" key="1">
    <citation type="journal article" date="2019" name="Emerg. Microbes Infect.">
        <title>Comprehensive subspecies identification of 175 nontuberculous mycobacteria species based on 7547 genomic profiles.</title>
        <authorList>
            <person name="Matsumoto Y."/>
            <person name="Kinjo T."/>
            <person name="Motooka D."/>
            <person name="Nabeya D."/>
            <person name="Jung N."/>
            <person name="Uechi K."/>
            <person name="Horii T."/>
            <person name="Iida T."/>
            <person name="Fujita J."/>
            <person name="Nakamura S."/>
        </authorList>
    </citation>
    <scope>NUCLEOTIDE SEQUENCE [LARGE SCALE GENOMIC DNA]</scope>
    <source>
        <strain evidence="1 2">JCM 18439</strain>
    </source>
</reference>
<dbReference type="Proteomes" id="UP000466431">
    <property type="component" value="Chromosome"/>
</dbReference>
<dbReference type="EMBL" id="AP022591">
    <property type="protein sequence ID" value="BBY45130.1"/>
    <property type="molecule type" value="Genomic_DNA"/>
</dbReference>
<name>A0A7I7RLG1_MYCCF</name>
<organism evidence="1 2">
    <name type="scientific">Mycolicibacterium celeriflavum</name>
    <name type="common">Mycobacterium celeriflavum</name>
    <dbReference type="NCBI Taxonomy" id="1249101"/>
    <lineage>
        <taxon>Bacteria</taxon>
        <taxon>Bacillati</taxon>
        <taxon>Actinomycetota</taxon>
        <taxon>Actinomycetes</taxon>
        <taxon>Mycobacteriales</taxon>
        <taxon>Mycobacteriaceae</taxon>
        <taxon>Mycolicibacterium</taxon>
    </lineage>
</organism>
<dbReference type="KEGG" id="mcee:MCEL_34250"/>
<sequence>MRNVRLWRGLLGVDKRTVIEAVEFEEFEGQDAEGAALVVARVRPRSGSHGVVAAVAAGRLGMTGVRVDAGGGAWIGALCRWCWRPRRRG</sequence>